<dbReference type="GeneID" id="28730175"/>
<dbReference type="PROSITE" id="PS51747">
    <property type="entry name" value="CYT_DCMP_DEAMINASES_2"/>
    <property type="match status" value="1"/>
</dbReference>
<dbReference type="InterPro" id="IPR050202">
    <property type="entry name" value="Cyt/Deoxycyt_deaminase"/>
</dbReference>
<comment type="caution">
    <text evidence="3">The sequence shown here is derived from an EMBL/GenBank/DDBJ whole genome shotgun (WGS) entry which is preliminary data.</text>
</comment>
<evidence type="ECO:0000313" key="4">
    <source>
        <dbReference type="Proteomes" id="UP000037751"/>
    </source>
</evidence>
<name>A0A0M8MUL0_9BASI</name>
<dbReference type="RefSeq" id="XP_017991543.1">
    <property type="nucleotide sequence ID" value="XM_018138299.1"/>
</dbReference>
<dbReference type="CDD" id="cd01283">
    <property type="entry name" value="cytidine_deaminase"/>
    <property type="match status" value="1"/>
</dbReference>
<protein>
    <submittedName>
        <fullName evidence="3">Cytidine deaminase</fullName>
    </submittedName>
</protein>
<evidence type="ECO:0000259" key="2">
    <source>
        <dbReference type="PROSITE" id="PS51747"/>
    </source>
</evidence>
<dbReference type="Proteomes" id="UP000037751">
    <property type="component" value="Unassembled WGS sequence"/>
</dbReference>
<dbReference type="SUPFAM" id="SSF53927">
    <property type="entry name" value="Cytidine deaminase-like"/>
    <property type="match status" value="1"/>
</dbReference>
<proteinExistence type="inferred from homology"/>
<dbReference type="VEuPathDB" id="FungiDB:Malapachy_3840"/>
<organism evidence="3 4">
    <name type="scientific">Malassezia pachydermatis</name>
    <dbReference type="NCBI Taxonomy" id="77020"/>
    <lineage>
        <taxon>Eukaryota</taxon>
        <taxon>Fungi</taxon>
        <taxon>Dikarya</taxon>
        <taxon>Basidiomycota</taxon>
        <taxon>Ustilaginomycotina</taxon>
        <taxon>Malasseziomycetes</taxon>
        <taxon>Malasseziales</taxon>
        <taxon>Malasseziaceae</taxon>
        <taxon>Malassezia</taxon>
    </lineage>
</organism>
<dbReference type="STRING" id="77020.A0A0M8MUL0"/>
<dbReference type="InterPro" id="IPR002125">
    <property type="entry name" value="CMP_dCMP_dom"/>
</dbReference>
<dbReference type="PANTHER" id="PTHR11644:SF2">
    <property type="entry name" value="CYTIDINE DEAMINASE"/>
    <property type="match status" value="1"/>
</dbReference>
<dbReference type="PANTHER" id="PTHR11644">
    <property type="entry name" value="CYTIDINE DEAMINASE"/>
    <property type="match status" value="1"/>
</dbReference>
<evidence type="ECO:0000256" key="1">
    <source>
        <dbReference type="ARBA" id="ARBA00006576"/>
    </source>
</evidence>
<dbReference type="Pfam" id="PF00383">
    <property type="entry name" value="dCMP_cyt_deam_1"/>
    <property type="match status" value="1"/>
</dbReference>
<accession>A0A0M8MUL0</accession>
<feature type="domain" description="CMP/dCMP-type deaminase" evidence="2">
    <location>
        <begin position="10"/>
        <end position="150"/>
    </location>
</feature>
<keyword evidence="4" id="KW-1185">Reference proteome</keyword>
<evidence type="ECO:0000313" key="3">
    <source>
        <dbReference type="EMBL" id="KOS13911.1"/>
    </source>
</evidence>
<dbReference type="GO" id="GO:0072527">
    <property type="term" value="P:pyrimidine-containing compound metabolic process"/>
    <property type="evidence" value="ECO:0007669"/>
    <property type="project" value="UniProtKB-ARBA"/>
</dbReference>
<sequence>MVDVEALRAIHVADVIQQAVQARQVSYSPYRYVGCDLRSSFRVGAALLLEDGTIIVGANVENASYERSAIVKWKTEAEHRIKRIIGVGVSADTPEPCTPCGICRQVLREFCDQDTPVWMPWKDWTPAHREQEHVLTLTLAELLPNSFGPNTLHHRTR</sequence>
<comment type="similarity">
    <text evidence="1">Belongs to the cytidine and deoxycytidylate deaminase family.</text>
</comment>
<dbReference type="AlphaFoldDB" id="A0A0M8MUL0"/>
<gene>
    <name evidence="3" type="ORF">Malapachy_3840</name>
</gene>
<dbReference type="GO" id="GO:0055086">
    <property type="term" value="P:nucleobase-containing small molecule metabolic process"/>
    <property type="evidence" value="ECO:0007669"/>
    <property type="project" value="UniProtKB-ARBA"/>
</dbReference>
<reference evidence="3 4" key="1">
    <citation type="submission" date="2015-07" db="EMBL/GenBank/DDBJ databases">
        <title>Draft Genome Sequence of Malassezia furfur CBS1878 and Malassezia pachydermatis CBS1879.</title>
        <authorList>
            <person name="Triana S."/>
            <person name="Ohm R."/>
            <person name="Gonzalez A."/>
            <person name="DeCock H."/>
            <person name="Restrepo S."/>
            <person name="Celis A."/>
        </authorList>
    </citation>
    <scope>NUCLEOTIDE SEQUENCE [LARGE SCALE GENOMIC DNA]</scope>
    <source>
        <strain evidence="3 4">CBS 1879</strain>
    </source>
</reference>
<dbReference type="NCBIfam" id="NF004064">
    <property type="entry name" value="PRK05578.1"/>
    <property type="match status" value="1"/>
</dbReference>
<dbReference type="OrthoDB" id="414540at2759"/>
<dbReference type="GO" id="GO:0004126">
    <property type="term" value="F:cytidine deaminase activity"/>
    <property type="evidence" value="ECO:0007669"/>
    <property type="project" value="UniProtKB-ARBA"/>
</dbReference>
<dbReference type="GO" id="GO:0008270">
    <property type="term" value="F:zinc ion binding"/>
    <property type="evidence" value="ECO:0007669"/>
    <property type="project" value="TreeGrafter"/>
</dbReference>
<dbReference type="InterPro" id="IPR016193">
    <property type="entry name" value="Cytidine_deaminase-like"/>
</dbReference>
<dbReference type="Gene3D" id="3.40.140.10">
    <property type="entry name" value="Cytidine Deaminase, domain 2"/>
    <property type="match status" value="1"/>
</dbReference>
<dbReference type="EMBL" id="LGAV01000004">
    <property type="protein sequence ID" value="KOS13911.1"/>
    <property type="molecule type" value="Genomic_DNA"/>
</dbReference>
<dbReference type="GO" id="GO:0005829">
    <property type="term" value="C:cytosol"/>
    <property type="evidence" value="ECO:0007669"/>
    <property type="project" value="TreeGrafter"/>
</dbReference>